<dbReference type="OrthoDB" id="667970at2"/>
<dbReference type="SUPFAM" id="SSF116734">
    <property type="entry name" value="DNA methylase specificity domain"/>
    <property type="match status" value="2"/>
</dbReference>
<dbReference type="eggNOG" id="COG0732">
    <property type="taxonomic scope" value="Bacteria"/>
</dbReference>
<dbReference type="InterPro" id="IPR044946">
    <property type="entry name" value="Restrct_endonuc_typeI_TRD_sf"/>
</dbReference>
<dbReference type="Pfam" id="PF01420">
    <property type="entry name" value="Methylase_S"/>
    <property type="match status" value="2"/>
</dbReference>
<evidence type="ECO:0000313" key="6">
    <source>
        <dbReference type="EMBL" id="EHG99841.1"/>
    </source>
</evidence>
<dbReference type="PANTHER" id="PTHR30408:SF12">
    <property type="entry name" value="TYPE I RESTRICTION ENZYME MJAVIII SPECIFICITY SUBUNIT"/>
    <property type="match status" value="1"/>
</dbReference>
<protein>
    <submittedName>
        <fullName evidence="6">Type I restriction modification DNA specificity domain protein</fullName>
    </submittedName>
</protein>
<dbReference type="CDD" id="cd17517">
    <property type="entry name" value="RMtype1_S_EcoKI_StySPI-TRD2-CR2_like"/>
    <property type="match status" value="1"/>
</dbReference>
<dbReference type="InterPro" id="IPR052021">
    <property type="entry name" value="Type-I_RS_S_subunit"/>
</dbReference>
<dbReference type="InterPro" id="IPR000055">
    <property type="entry name" value="Restrct_endonuc_typeI_TRD"/>
</dbReference>
<evidence type="ECO:0000256" key="1">
    <source>
        <dbReference type="ARBA" id="ARBA00010923"/>
    </source>
</evidence>
<evidence type="ECO:0000256" key="3">
    <source>
        <dbReference type="ARBA" id="ARBA00023125"/>
    </source>
</evidence>
<evidence type="ECO:0000259" key="5">
    <source>
        <dbReference type="Pfam" id="PF01420"/>
    </source>
</evidence>
<proteinExistence type="inferred from homology"/>
<feature type="domain" description="Type I restriction modification DNA specificity" evidence="5">
    <location>
        <begin position="6"/>
        <end position="155"/>
    </location>
</feature>
<dbReference type="STRING" id="762968.HMPREF9441_02273"/>
<dbReference type="GO" id="GO:0009307">
    <property type="term" value="P:DNA restriction-modification system"/>
    <property type="evidence" value="ECO:0007669"/>
    <property type="project" value="UniProtKB-KW"/>
</dbReference>
<dbReference type="EMBL" id="AFFY01000032">
    <property type="protein sequence ID" value="EHG99841.1"/>
    <property type="molecule type" value="Genomic_DNA"/>
</dbReference>
<evidence type="ECO:0000313" key="7">
    <source>
        <dbReference type="Proteomes" id="UP000003598"/>
    </source>
</evidence>
<dbReference type="Gene3D" id="3.90.220.20">
    <property type="entry name" value="DNA methylase specificity domains"/>
    <property type="match status" value="2"/>
</dbReference>
<sequence>MKVDKSKWLSCTLDSVCDIQFGTRIVKKQTEAGQYYVYGGGGATFTTKSYNRENAITVSRFALSKECTRFIEGKFFLNDSGLTLHPKTNLLLFQFLKWHVFALNDKIYSLARGAAQKNLDVKRFSKLLIKLPKNNEQCTIATELDTLQKMIDGYKAQIADLDVLAQSIFVDTFGNVAVNDKCWDIIQMGQLGNFKNGLNYSKGEIGKPLKIIGVGDFQNIKCLSSFDNISYINIEDISQEYLLHNEDIVFVRSNGNKNLVGRCLEVFPNSTEVTFSGFCIRFRKSVEIINKYLIATLTDIGFKNTHILKSNGIGIQNINQKLLSSLPIPVPPIGMQKKYAAQVEAIEKQKELIRQQLADAETLMKERMQYYFS</sequence>
<comment type="similarity">
    <text evidence="1">Belongs to the type-I restriction system S methylase family.</text>
</comment>
<dbReference type="AlphaFoldDB" id="G5SSC3"/>
<dbReference type="PANTHER" id="PTHR30408">
    <property type="entry name" value="TYPE-1 RESTRICTION ENZYME ECOKI SPECIFICITY PROTEIN"/>
    <property type="match status" value="1"/>
</dbReference>
<keyword evidence="3" id="KW-0238">DNA-binding</keyword>
<dbReference type="Proteomes" id="UP000003598">
    <property type="component" value="Unassembled WGS sequence"/>
</dbReference>
<evidence type="ECO:0000256" key="2">
    <source>
        <dbReference type="ARBA" id="ARBA00022747"/>
    </source>
</evidence>
<dbReference type="GO" id="GO:0003677">
    <property type="term" value="F:DNA binding"/>
    <property type="evidence" value="ECO:0007669"/>
    <property type="project" value="UniProtKB-KW"/>
</dbReference>
<dbReference type="PATRIC" id="fig|762968.3.peg.2023"/>
<gene>
    <name evidence="6" type="ORF">HMPREF9441_02273</name>
</gene>
<organism evidence="6 7">
    <name type="scientific">Paraprevotella clara YIT 11840</name>
    <dbReference type="NCBI Taxonomy" id="762968"/>
    <lineage>
        <taxon>Bacteria</taxon>
        <taxon>Pseudomonadati</taxon>
        <taxon>Bacteroidota</taxon>
        <taxon>Bacteroidia</taxon>
        <taxon>Bacteroidales</taxon>
        <taxon>Prevotellaceae</taxon>
        <taxon>Paraprevotella</taxon>
    </lineage>
</organism>
<dbReference type="GeneID" id="93557696"/>
<accession>G5SSC3</accession>
<keyword evidence="7" id="KW-1185">Reference proteome</keyword>
<keyword evidence="2" id="KW-0680">Restriction system</keyword>
<reference evidence="6 7" key="1">
    <citation type="submission" date="2011-03" db="EMBL/GenBank/DDBJ databases">
        <authorList>
            <person name="Weinstock G."/>
            <person name="Sodergren E."/>
            <person name="Clifton S."/>
            <person name="Fulton L."/>
            <person name="Fulton B."/>
            <person name="Courtney L."/>
            <person name="Fronick C."/>
            <person name="Harrison M."/>
            <person name="Strong C."/>
            <person name="Farmer C."/>
            <person name="Delahaunty K."/>
            <person name="Markovic C."/>
            <person name="Hall O."/>
            <person name="Minx P."/>
            <person name="Tomlinson C."/>
            <person name="Mitreva M."/>
            <person name="Hou S."/>
            <person name="Chen J."/>
            <person name="Wollam A."/>
            <person name="Pepin K.H."/>
            <person name="Johnson M."/>
            <person name="Bhonagiri V."/>
            <person name="Zhang X."/>
            <person name="Suruliraj S."/>
            <person name="Warren W."/>
            <person name="Chinwalla A."/>
            <person name="Mardis E.R."/>
            <person name="Wilson R.K."/>
        </authorList>
    </citation>
    <scope>NUCLEOTIDE SEQUENCE [LARGE SCALE GENOMIC DNA]</scope>
    <source>
        <strain evidence="6 7">YIT 11840</strain>
    </source>
</reference>
<evidence type="ECO:0000256" key="4">
    <source>
        <dbReference type="SAM" id="Coils"/>
    </source>
</evidence>
<dbReference type="RefSeq" id="WP_008620681.1">
    <property type="nucleotide sequence ID" value="NZ_JH376604.1"/>
</dbReference>
<feature type="domain" description="Type I restriction modification DNA specificity" evidence="5">
    <location>
        <begin position="183"/>
        <end position="359"/>
    </location>
</feature>
<feature type="coiled-coil region" evidence="4">
    <location>
        <begin position="336"/>
        <end position="366"/>
    </location>
</feature>
<keyword evidence="4" id="KW-0175">Coiled coil</keyword>
<comment type="caution">
    <text evidence="6">The sequence shown here is derived from an EMBL/GenBank/DDBJ whole genome shotgun (WGS) entry which is preliminary data.</text>
</comment>
<dbReference type="HOGENOM" id="CLU_741555_0_0_10"/>
<name>G5SSC3_9BACT</name>